<sequence>MKRVWIFCIVVLFPVTFVYSQQNSGLAEEFTKLEDYLRNPKLTEEQKKKNFETNMVSSVRSTLSKKLSNPKKDLKELKFQDLQTERPEGTNTFFVKYKNYYFQYQFPVDPETYVTSPSEEIVLEKPDGLDLSSGAHKEEKKN</sequence>
<evidence type="ECO:0000256" key="1">
    <source>
        <dbReference type="SAM" id="SignalP"/>
    </source>
</evidence>
<dbReference type="NCBIfam" id="NF047613">
    <property type="entry name" value="LIC11625_fam"/>
    <property type="match status" value="1"/>
</dbReference>
<dbReference type="Proteomes" id="UP000297891">
    <property type="component" value="Unassembled WGS sequence"/>
</dbReference>
<keyword evidence="1" id="KW-0732">Signal</keyword>
<evidence type="ECO:0000313" key="2">
    <source>
        <dbReference type="EMBL" id="TGK91644.1"/>
    </source>
</evidence>
<proteinExistence type="predicted"/>
<evidence type="ECO:0000313" key="3">
    <source>
        <dbReference type="Proteomes" id="UP000297891"/>
    </source>
</evidence>
<dbReference type="RefSeq" id="WP_100790106.1">
    <property type="nucleotide sequence ID" value="NZ_NPDQ01000003.1"/>
</dbReference>
<reference evidence="2" key="1">
    <citation type="journal article" date="2019" name="PLoS Negl. Trop. Dis.">
        <title>Revisiting the worldwide diversity of Leptospira species in the environment.</title>
        <authorList>
            <person name="Vincent A.T."/>
            <person name="Schiettekatte O."/>
            <person name="Bourhy P."/>
            <person name="Veyrier F.J."/>
            <person name="Picardeau M."/>
        </authorList>
    </citation>
    <scope>NUCLEOTIDE SEQUENCE [LARGE SCALE GENOMIC DNA]</scope>
    <source>
        <strain evidence="2">201800277</strain>
    </source>
</reference>
<accession>A0A2M9Y2D1</accession>
<comment type="caution">
    <text evidence="2">The sequence shown here is derived from an EMBL/GenBank/DDBJ whole genome shotgun (WGS) entry which is preliminary data.</text>
</comment>
<keyword evidence="3" id="KW-1185">Reference proteome</keyword>
<dbReference type="EMBL" id="RQFP01000014">
    <property type="protein sequence ID" value="TGK91644.1"/>
    <property type="molecule type" value="Genomic_DNA"/>
</dbReference>
<dbReference type="OrthoDB" id="337662at2"/>
<organism evidence="2 3">
    <name type="scientific">Leptospira brenneri</name>
    <dbReference type="NCBI Taxonomy" id="2023182"/>
    <lineage>
        <taxon>Bacteria</taxon>
        <taxon>Pseudomonadati</taxon>
        <taxon>Spirochaetota</taxon>
        <taxon>Spirochaetia</taxon>
        <taxon>Leptospirales</taxon>
        <taxon>Leptospiraceae</taxon>
        <taxon>Leptospira</taxon>
    </lineage>
</organism>
<feature type="signal peptide" evidence="1">
    <location>
        <begin position="1"/>
        <end position="20"/>
    </location>
</feature>
<dbReference type="AlphaFoldDB" id="A0A2M9Y2D1"/>
<protein>
    <submittedName>
        <fullName evidence="2">Uncharacterized protein</fullName>
    </submittedName>
</protein>
<gene>
    <name evidence="2" type="ORF">EHQ30_15670</name>
</gene>
<feature type="chain" id="PRO_5044383729" evidence="1">
    <location>
        <begin position="21"/>
        <end position="142"/>
    </location>
</feature>
<name>A0A2M9Y2D1_9LEPT</name>